<keyword evidence="1" id="KW-0812">Transmembrane</keyword>
<feature type="transmembrane region" description="Helical" evidence="1">
    <location>
        <begin position="12"/>
        <end position="31"/>
    </location>
</feature>
<sequence length="200" mass="22635">MKKSRKLHKLIGLVLVLPMLGWTLTGLVFFIKPGYQGAYEQLSVKKYPLSQSLTITPEENWQEIKLVKTVLGQHLLVKTNNKSEHVDPVTMLVKPEPTTLQFTTLLNDAFAINKARYGEIVSTNGLSARTSTGVDVTLHWNSLRLSQTGQDTQLINLLYQVHYLQWTPFEALNQILGIFGLVLLISLTFLGVRIYIKQRS</sequence>
<gene>
    <name evidence="2" type="ORF">B5D82_07320</name>
</gene>
<dbReference type="Pfam" id="PF03929">
    <property type="entry name" value="PepSY_TM"/>
    <property type="match status" value="1"/>
</dbReference>
<dbReference type="OrthoDB" id="6291589at2"/>
<dbReference type="EMBL" id="CP020465">
    <property type="protein sequence ID" value="ASP47580.1"/>
    <property type="molecule type" value="Genomic_DNA"/>
</dbReference>
<dbReference type="AlphaFoldDB" id="A0A222G706"/>
<keyword evidence="1" id="KW-1133">Transmembrane helix</keyword>
<feature type="transmembrane region" description="Helical" evidence="1">
    <location>
        <begin position="175"/>
        <end position="196"/>
    </location>
</feature>
<keyword evidence="3" id="KW-1185">Reference proteome</keyword>
<accession>A0A222G706</accession>
<proteinExistence type="predicted"/>
<protein>
    <submittedName>
        <fullName evidence="2">Uncharacterized protein</fullName>
    </submittedName>
</protein>
<evidence type="ECO:0000313" key="2">
    <source>
        <dbReference type="EMBL" id="ASP47580.1"/>
    </source>
</evidence>
<dbReference type="KEGG" id="cber:B5D82_07320"/>
<dbReference type="RefSeq" id="WP_081150347.1">
    <property type="nucleotide sequence ID" value="NZ_CP020465.1"/>
</dbReference>
<organism evidence="2 3">
    <name type="scientific">Cognaticolwellia beringensis</name>
    <dbReference type="NCBI Taxonomy" id="1967665"/>
    <lineage>
        <taxon>Bacteria</taxon>
        <taxon>Pseudomonadati</taxon>
        <taxon>Pseudomonadota</taxon>
        <taxon>Gammaproteobacteria</taxon>
        <taxon>Alteromonadales</taxon>
        <taxon>Colwelliaceae</taxon>
        <taxon>Cognaticolwellia</taxon>
    </lineage>
</organism>
<reference evidence="2 3" key="1">
    <citation type="submission" date="2017-08" db="EMBL/GenBank/DDBJ databases">
        <title>Complete genome of Colwellia sp. NB097-1, a psychrophile bacterium ioslated from Bering Sea.</title>
        <authorList>
            <person name="Chen X."/>
        </authorList>
    </citation>
    <scope>NUCLEOTIDE SEQUENCE [LARGE SCALE GENOMIC DNA]</scope>
    <source>
        <strain evidence="2 3">NB097-1</strain>
    </source>
</reference>
<evidence type="ECO:0000313" key="3">
    <source>
        <dbReference type="Proteomes" id="UP000202259"/>
    </source>
</evidence>
<name>A0A222G706_9GAMM</name>
<dbReference type="Proteomes" id="UP000202259">
    <property type="component" value="Chromosome"/>
</dbReference>
<keyword evidence="1" id="KW-0472">Membrane</keyword>
<evidence type="ECO:0000256" key="1">
    <source>
        <dbReference type="SAM" id="Phobius"/>
    </source>
</evidence>
<dbReference type="InterPro" id="IPR005625">
    <property type="entry name" value="PepSY-ass_TM"/>
</dbReference>